<proteinExistence type="predicted"/>
<keyword evidence="2" id="KW-1185">Reference proteome</keyword>
<gene>
    <name evidence="1" type="ORF">EXU48_23890</name>
</gene>
<evidence type="ECO:0000313" key="2">
    <source>
        <dbReference type="Proteomes" id="UP000504882"/>
    </source>
</evidence>
<comment type="caution">
    <text evidence="1">The sequence shown here is derived from an EMBL/GenBank/DDBJ whole genome shotgun (WGS) entry which is preliminary data.</text>
</comment>
<sequence>MLTTDQIIERMRSNRLGRAYLAEHGAGPGGERFAAWLFELDARLARTLRIARGHQQLADRDWLAEFEAGTAPAQAATNALSEEFGP</sequence>
<evidence type="ECO:0000313" key="1">
    <source>
        <dbReference type="EMBL" id="TDE88166.1"/>
    </source>
</evidence>
<protein>
    <submittedName>
        <fullName evidence="1">Uncharacterized protein</fullName>
    </submittedName>
</protein>
<reference evidence="1 2" key="1">
    <citation type="submission" date="2019-03" db="EMBL/GenBank/DDBJ databases">
        <title>Genomic features of bacteria from cold environments.</title>
        <authorList>
            <person name="Shen L."/>
        </authorList>
    </citation>
    <scope>NUCLEOTIDE SEQUENCE [LARGE SCALE GENOMIC DNA]</scope>
    <source>
        <strain evidence="2">T3246-1</strain>
    </source>
</reference>
<dbReference type="Proteomes" id="UP000504882">
    <property type="component" value="Unassembled WGS sequence"/>
</dbReference>
<accession>A0ABY2DWK1</accession>
<dbReference type="EMBL" id="SMNA01000020">
    <property type="protein sequence ID" value="TDE88166.1"/>
    <property type="molecule type" value="Genomic_DNA"/>
</dbReference>
<dbReference type="RefSeq" id="WP_133110213.1">
    <property type="nucleotide sequence ID" value="NZ_SMNA01000020.1"/>
</dbReference>
<organism evidence="1 2">
    <name type="scientific">Occultella glacieicola</name>
    <dbReference type="NCBI Taxonomy" id="2518684"/>
    <lineage>
        <taxon>Bacteria</taxon>
        <taxon>Bacillati</taxon>
        <taxon>Actinomycetota</taxon>
        <taxon>Actinomycetes</taxon>
        <taxon>Micrococcales</taxon>
        <taxon>Ruaniaceae</taxon>
        <taxon>Occultella</taxon>
    </lineage>
</organism>
<name>A0ABY2DWK1_9MICO</name>